<evidence type="ECO:0000313" key="1">
    <source>
        <dbReference type="EMBL" id="DAE21526.1"/>
    </source>
</evidence>
<dbReference type="EMBL" id="BK015712">
    <property type="protein sequence ID" value="DAE21526.1"/>
    <property type="molecule type" value="Genomic_DNA"/>
</dbReference>
<sequence>MPSEVTYKNCKTLYILRKESGGLTAQFVEQQSNILDTFLMAGRITEEQYTELNGILANTAQ</sequence>
<proteinExistence type="predicted"/>
<accession>A0A8S5QQN2</accession>
<organism evidence="1">
    <name type="scientific">Myoviridae sp. ctgXL3</name>
    <dbReference type="NCBI Taxonomy" id="2826681"/>
    <lineage>
        <taxon>Viruses</taxon>
        <taxon>Duplodnaviria</taxon>
        <taxon>Heunggongvirae</taxon>
        <taxon>Uroviricota</taxon>
        <taxon>Caudoviricetes</taxon>
    </lineage>
</organism>
<name>A0A8S5QQN2_9CAUD</name>
<protein>
    <submittedName>
        <fullName evidence="1">Uncharacterized protein</fullName>
    </submittedName>
</protein>
<reference evidence="1" key="1">
    <citation type="journal article" date="2021" name="Proc. Natl. Acad. Sci. U.S.A.">
        <title>A Catalog of Tens of Thousands of Viruses from Human Metagenomes Reveals Hidden Associations with Chronic Diseases.</title>
        <authorList>
            <person name="Tisza M.J."/>
            <person name="Buck C.B."/>
        </authorList>
    </citation>
    <scope>NUCLEOTIDE SEQUENCE</scope>
    <source>
        <strain evidence="1">CtgXL3</strain>
    </source>
</reference>